<dbReference type="EMBL" id="SMSJ01000037">
    <property type="protein sequence ID" value="TDH60483.1"/>
    <property type="molecule type" value="Genomic_DNA"/>
</dbReference>
<feature type="compositionally biased region" description="Polar residues" evidence="1">
    <location>
        <begin position="30"/>
        <end position="44"/>
    </location>
</feature>
<gene>
    <name evidence="3" type="ORF">E2C06_21815</name>
</gene>
<dbReference type="RefSeq" id="WP_133290723.1">
    <property type="nucleotide sequence ID" value="NZ_SMSJ01000037.1"/>
</dbReference>
<dbReference type="OrthoDB" id="9881093at2"/>
<protein>
    <submittedName>
        <fullName evidence="3">Uncharacterized protein</fullName>
    </submittedName>
</protein>
<keyword evidence="2" id="KW-0812">Transmembrane</keyword>
<dbReference type="Proteomes" id="UP000295096">
    <property type="component" value="Unassembled WGS sequence"/>
</dbReference>
<keyword evidence="4" id="KW-1185">Reference proteome</keyword>
<evidence type="ECO:0000313" key="3">
    <source>
        <dbReference type="EMBL" id="TDH60483.1"/>
    </source>
</evidence>
<evidence type="ECO:0000313" key="4">
    <source>
        <dbReference type="Proteomes" id="UP000295096"/>
    </source>
</evidence>
<name>A0A4R5QCI2_9PROT</name>
<evidence type="ECO:0000256" key="1">
    <source>
        <dbReference type="SAM" id="MobiDB-lite"/>
    </source>
</evidence>
<accession>A0A4R5QCI2</accession>
<keyword evidence="2" id="KW-1133">Transmembrane helix</keyword>
<sequence>MWAENSSNLLSRPPLRFGRMLDQTQRSFWDASSNSCSSPYSTALPSAESGANTGGHAPACRRSARWRRDLLIEDMADLLGRAVIYALAILGLLNVLGLVTTA</sequence>
<feature type="transmembrane region" description="Helical" evidence="2">
    <location>
        <begin position="78"/>
        <end position="99"/>
    </location>
</feature>
<reference evidence="3 4" key="1">
    <citation type="journal article" date="2016" name="J. Microbiol.">
        <title>Dankookia rubra gen. nov., sp. nov., an alphaproteobacterium isolated from sediment of a shallow stream.</title>
        <authorList>
            <person name="Kim W.H."/>
            <person name="Kim D.H."/>
            <person name="Kang K."/>
            <person name="Ahn T.Y."/>
        </authorList>
    </citation>
    <scope>NUCLEOTIDE SEQUENCE [LARGE SCALE GENOMIC DNA]</scope>
    <source>
        <strain evidence="3 4">JCM30602</strain>
    </source>
</reference>
<comment type="caution">
    <text evidence="3">The sequence shown here is derived from an EMBL/GenBank/DDBJ whole genome shotgun (WGS) entry which is preliminary data.</text>
</comment>
<organism evidence="3 4">
    <name type="scientific">Dankookia rubra</name>
    <dbReference type="NCBI Taxonomy" id="1442381"/>
    <lineage>
        <taxon>Bacteria</taxon>
        <taxon>Pseudomonadati</taxon>
        <taxon>Pseudomonadota</taxon>
        <taxon>Alphaproteobacteria</taxon>
        <taxon>Acetobacterales</taxon>
        <taxon>Roseomonadaceae</taxon>
        <taxon>Dankookia</taxon>
    </lineage>
</organism>
<evidence type="ECO:0000256" key="2">
    <source>
        <dbReference type="SAM" id="Phobius"/>
    </source>
</evidence>
<keyword evidence="2" id="KW-0472">Membrane</keyword>
<feature type="region of interest" description="Disordered" evidence="1">
    <location>
        <begin position="30"/>
        <end position="58"/>
    </location>
</feature>
<proteinExistence type="predicted"/>
<dbReference type="AlphaFoldDB" id="A0A4R5QCI2"/>